<keyword evidence="2" id="KW-1185">Reference proteome</keyword>
<gene>
    <name evidence="1" type="ORF">TNCV_2691731</name>
</gene>
<evidence type="ECO:0000313" key="1">
    <source>
        <dbReference type="EMBL" id="GFY24982.1"/>
    </source>
</evidence>
<protein>
    <submittedName>
        <fullName evidence="1">Uncharacterized protein</fullName>
    </submittedName>
</protein>
<accession>A0A8X6VYM9</accession>
<dbReference type="Proteomes" id="UP000887159">
    <property type="component" value="Unassembled WGS sequence"/>
</dbReference>
<dbReference type="AlphaFoldDB" id="A0A8X6VYM9"/>
<dbReference type="EMBL" id="BMAU01021370">
    <property type="protein sequence ID" value="GFY24982.1"/>
    <property type="molecule type" value="Genomic_DNA"/>
</dbReference>
<evidence type="ECO:0000313" key="2">
    <source>
        <dbReference type="Proteomes" id="UP000887159"/>
    </source>
</evidence>
<name>A0A8X6VYM9_TRICX</name>
<comment type="caution">
    <text evidence="1">The sequence shown here is derived from an EMBL/GenBank/DDBJ whole genome shotgun (WGS) entry which is preliminary data.</text>
</comment>
<proteinExistence type="predicted"/>
<reference evidence="1" key="1">
    <citation type="submission" date="2020-08" db="EMBL/GenBank/DDBJ databases">
        <title>Multicomponent nature underlies the extraordinary mechanical properties of spider dragline silk.</title>
        <authorList>
            <person name="Kono N."/>
            <person name="Nakamura H."/>
            <person name="Mori M."/>
            <person name="Yoshida Y."/>
            <person name="Ohtoshi R."/>
            <person name="Malay A.D."/>
            <person name="Moran D.A.P."/>
            <person name="Tomita M."/>
            <person name="Numata K."/>
            <person name="Arakawa K."/>
        </authorList>
    </citation>
    <scope>NUCLEOTIDE SEQUENCE</scope>
</reference>
<sequence>MVMISRLEMSRITQEHFEEDKMLLLLNGNDTQRVFVCGGVEVRKDVLTYVQHLSVLDLDFETRFDNALTMAIPQWRINSYGHIEEKFILQ</sequence>
<organism evidence="1 2">
    <name type="scientific">Trichonephila clavipes</name>
    <name type="common">Golden silk orbweaver</name>
    <name type="synonym">Nephila clavipes</name>
    <dbReference type="NCBI Taxonomy" id="2585209"/>
    <lineage>
        <taxon>Eukaryota</taxon>
        <taxon>Metazoa</taxon>
        <taxon>Ecdysozoa</taxon>
        <taxon>Arthropoda</taxon>
        <taxon>Chelicerata</taxon>
        <taxon>Arachnida</taxon>
        <taxon>Araneae</taxon>
        <taxon>Araneomorphae</taxon>
        <taxon>Entelegynae</taxon>
        <taxon>Araneoidea</taxon>
        <taxon>Nephilidae</taxon>
        <taxon>Trichonephila</taxon>
    </lineage>
</organism>